<dbReference type="InterPro" id="IPR049077">
    <property type="entry name" value="MOV-10_Ig-like"/>
</dbReference>
<proteinExistence type="inferred from homology"/>
<evidence type="ECO:0000259" key="15">
    <source>
        <dbReference type="Pfam" id="PF21632"/>
    </source>
</evidence>
<feature type="domain" description="Helicase MOV-10 helical" evidence="18">
    <location>
        <begin position="295"/>
        <end position="363"/>
    </location>
</feature>
<dbReference type="GO" id="GO:0000932">
    <property type="term" value="C:P-body"/>
    <property type="evidence" value="ECO:0007669"/>
    <property type="project" value="UniProtKB-SubCell"/>
</dbReference>
<sequence>MPLKDCHESGLDFIEFLGDRISLTNKAELREIYNNEFRGRAGIRDPNFSSVIYALRRFNKVYCNRDHIFINVRPQVRVYCDQWRRPRASTGAPQGTPIATINTTFTPKKRLATEVINKLKENRKELIANKGGIEITSDPEAVEGKILFFVERLKDVFIVRFNVANKGTSCVYFTYYTALHKIRCFTLDDDHRLTRANPLLLCPGETYEVRVRYILNHYGYFPATMYFEFLITGSTPFCIIREMEAAARTPLADILGPVSPYKPLRVQARSHVSTVEVEGVPPEKLVQPQIMFVKLDEYKPGEYLKQLTKQSLEDSEHLSPVLRQKLLSAGALLKSALELKTYSSRFHLLLHLEEIQMEVDIRKYDLRNQTMTLDQSNKKLISLSVPGVAENRPSVLRGDCIKVTMSDDKNNPTVVYKGYVHKVELDGVKLGFSQSLLQRFLPNMKFDVEFTVNRLTLKLQHRAVDLAAKHQLGELLFPSGAAADTPPMPNLRMFNLKLEKNPEQSAAVQHIIAGSSKPAPYLVFGPPGTGKTITIVEAMHQVNKCNPTAHILACAPLNSACDLLCERLLDHIDSHQVYRMYASSRDPRSIPSPLLKCCNWDKTKECFVFPSRETLMKYKVVVTTLCTAGRLVTGGIPVGHFTHIFVDEAGQAVEPECIIAVAGLFNPKEGQLVLAGDPKQLGPILRSPLALQYGLGVSLLERLMKDNTLYQQNPDTGHFDNRYVTKLLRNYRYILSHSPFTLSPPPLHFVRNWFKLRRTSLRSHAAILKVPNELFYSNELQVFADQWERAVYCNWEGLPKKGFPLIFHGVMGKDEREANSPSFFNVTEIDALVKYLTLLFETQGKKGIPKLLAKDIGIIAPYRKQVEKIRRALKSAPVTKRCGDLTDLKVGPVEEFQGQERKIIMISTVRSSTRLRQAGPRLQHRVPLKRKEIQCGRDQSAVPADHCGKPHYPQQGPHLGKVESGLRSTHTHTDQRQRRNTQSTDVRSNHGLFTLSGSSSTV</sequence>
<dbReference type="FunFam" id="3.40.50.300:FF:001941">
    <property type="entry name" value="Mov10 RISC complex RNA helicase"/>
    <property type="match status" value="1"/>
</dbReference>
<feature type="region of interest" description="Disordered" evidence="12">
    <location>
        <begin position="936"/>
        <end position="1002"/>
    </location>
</feature>
<dbReference type="InterPro" id="IPR041677">
    <property type="entry name" value="DNA2/NAM7_AAA_11"/>
</dbReference>
<keyword evidence="8" id="KW-0067">ATP-binding</keyword>
<evidence type="ECO:0000259" key="17">
    <source>
        <dbReference type="Pfam" id="PF21634"/>
    </source>
</evidence>
<dbReference type="Pfam" id="PF21634">
    <property type="entry name" value="MOV-10_beta-barrel"/>
    <property type="match status" value="1"/>
</dbReference>
<feature type="domain" description="DNA2/NAM7 helicase helicase" evidence="13">
    <location>
        <begin position="501"/>
        <end position="584"/>
    </location>
</feature>
<evidence type="ECO:0000259" key="16">
    <source>
        <dbReference type="Pfam" id="PF21633"/>
    </source>
</evidence>
<dbReference type="OrthoDB" id="6513042at2759"/>
<dbReference type="InterPro" id="IPR049075">
    <property type="entry name" value="MOV-10_N"/>
</dbReference>
<evidence type="ECO:0000256" key="5">
    <source>
        <dbReference type="ARBA" id="ARBA00022741"/>
    </source>
</evidence>
<dbReference type="Pfam" id="PF21635">
    <property type="entry name" value="Mov-10_helical"/>
    <property type="match status" value="1"/>
</dbReference>
<dbReference type="GO" id="GO:0005524">
    <property type="term" value="F:ATP binding"/>
    <property type="evidence" value="ECO:0007669"/>
    <property type="project" value="UniProtKB-KW"/>
</dbReference>
<dbReference type="InterPro" id="IPR049079">
    <property type="entry name" value="Mov-10_helical"/>
</dbReference>
<dbReference type="Pfam" id="PF13086">
    <property type="entry name" value="AAA_11"/>
    <property type="match status" value="2"/>
</dbReference>
<dbReference type="CDD" id="cd18808">
    <property type="entry name" value="SF1_C_Upf1"/>
    <property type="match status" value="1"/>
</dbReference>
<evidence type="ECO:0000256" key="6">
    <source>
        <dbReference type="ARBA" id="ARBA00022801"/>
    </source>
</evidence>
<evidence type="ECO:0000256" key="12">
    <source>
        <dbReference type="SAM" id="MobiDB-lite"/>
    </source>
</evidence>
<evidence type="ECO:0000256" key="2">
    <source>
        <dbReference type="ARBA" id="ARBA00005601"/>
    </source>
</evidence>
<dbReference type="EC" id="3.6.4.13" evidence="3"/>
<name>Q4RII5_TETNG</name>
<dbReference type="GO" id="GO:0016787">
    <property type="term" value="F:hydrolase activity"/>
    <property type="evidence" value="ECO:0007669"/>
    <property type="project" value="UniProtKB-KW"/>
</dbReference>
<dbReference type="EMBL" id="CAAE01015043">
    <property type="protein sequence ID" value="CAG11797.1"/>
    <property type="molecule type" value="Genomic_DNA"/>
</dbReference>
<evidence type="ECO:0000256" key="8">
    <source>
        <dbReference type="ARBA" id="ARBA00022840"/>
    </source>
</evidence>
<dbReference type="InterPro" id="IPR047187">
    <property type="entry name" value="SF1_C_Upf1"/>
</dbReference>
<evidence type="ECO:0000256" key="3">
    <source>
        <dbReference type="ARBA" id="ARBA00012552"/>
    </source>
</evidence>
<dbReference type="InterPro" id="IPR026122">
    <property type="entry name" value="MOV-10/SDE3_DEXXQ/H-box"/>
</dbReference>
<evidence type="ECO:0000256" key="9">
    <source>
        <dbReference type="ARBA" id="ARBA00022884"/>
    </source>
</evidence>
<evidence type="ECO:0000259" key="14">
    <source>
        <dbReference type="Pfam" id="PF13087"/>
    </source>
</evidence>
<keyword evidence="6" id="KW-0378">Hydrolase</keyword>
<evidence type="ECO:0000256" key="7">
    <source>
        <dbReference type="ARBA" id="ARBA00022806"/>
    </source>
</evidence>
<dbReference type="GO" id="GO:0032574">
    <property type="term" value="F:5'-3' RNA helicase activity"/>
    <property type="evidence" value="ECO:0007669"/>
    <property type="project" value="InterPro"/>
</dbReference>
<dbReference type="InterPro" id="IPR049080">
    <property type="entry name" value="MOV-10-like_beta-barrel"/>
</dbReference>
<keyword evidence="4" id="KW-0963">Cytoplasm</keyword>
<dbReference type="SUPFAM" id="SSF52540">
    <property type="entry name" value="P-loop containing nucleoside triphosphate hydrolases"/>
    <property type="match status" value="1"/>
</dbReference>
<evidence type="ECO:0000256" key="4">
    <source>
        <dbReference type="ARBA" id="ARBA00022490"/>
    </source>
</evidence>
<dbReference type="AlphaFoldDB" id="Q4RII5"/>
<comment type="catalytic activity">
    <reaction evidence="11">
        <text>ATP + H2O = ADP + phosphate + H(+)</text>
        <dbReference type="Rhea" id="RHEA:13065"/>
        <dbReference type="ChEBI" id="CHEBI:15377"/>
        <dbReference type="ChEBI" id="CHEBI:15378"/>
        <dbReference type="ChEBI" id="CHEBI:30616"/>
        <dbReference type="ChEBI" id="CHEBI:43474"/>
        <dbReference type="ChEBI" id="CHEBI:456216"/>
        <dbReference type="EC" id="3.6.4.13"/>
    </reaction>
</comment>
<protein>
    <recommendedName>
        <fullName evidence="3">RNA helicase</fullName>
        <ecNumber evidence="3">3.6.4.13</ecNumber>
    </recommendedName>
</protein>
<evidence type="ECO:0000256" key="1">
    <source>
        <dbReference type="ARBA" id="ARBA00004201"/>
    </source>
</evidence>
<dbReference type="PANTHER" id="PTHR45418">
    <property type="entry name" value="CANCER/TESTIS ANTIGEN 55"/>
    <property type="match status" value="1"/>
</dbReference>
<feature type="domain" description="Helicase MOV-10-like beta-barrel" evidence="17">
    <location>
        <begin position="364"/>
        <end position="450"/>
    </location>
</feature>
<feature type="domain" description="DNA2/NAM7 helicase-like C-terminal" evidence="14">
    <location>
        <begin position="759"/>
        <end position="914"/>
    </location>
</feature>
<feature type="domain" description="Helicase MOV-10 N-terminal" evidence="15">
    <location>
        <begin position="8"/>
        <end position="68"/>
    </location>
</feature>
<reference evidence="19" key="1">
    <citation type="journal article" date="2004" name="Nature">
        <title>Genome duplication in the teleost fish Tetraodon nigroviridis reveals the early vertebrate proto-karyotype.</title>
        <authorList>
            <person name="Jaillon O."/>
            <person name="Aury J.-M."/>
            <person name="Brunet F."/>
            <person name="Petit J.-L."/>
            <person name="Stange-Thomann N."/>
            <person name="Mauceli E."/>
            <person name="Bouneau L."/>
            <person name="Fischer C."/>
            <person name="Ozouf-Costaz C."/>
            <person name="Bernot A."/>
            <person name="Nicaud S."/>
            <person name="Jaffe D."/>
            <person name="Fisher S."/>
            <person name="Lutfalla G."/>
            <person name="Dossat C."/>
            <person name="Segurens B."/>
            <person name="Dasilva C."/>
            <person name="Salanoubat M."/>
            <person name="Levy M."/>
            <person name="Boudet N."/>
            <person name="Castellano S."/>
            <person name="Anthouard V."/>
            <person name="Jubin C."/>
            <person name="Castelli V."/>
            <person name="Katinka M."/>
            <person name="Vacherie B."/>
            <person name="Biemont C."/>
            <person name="Skalli Z."/>
            <person name="Cattolico L."/>
            <person name="Poulain J."/>
            <person name="De Berardinis V."/>
            <person name="Cruaud C."/>
            <person name="Duprat S."/>
            <person name="Brottier P."/>
            <person name="Coutanceau J.-P."/>
            <person name="Gouzy J."/>
            <person name="Parra G."/>
            <person name="Lardier G."/>
            <person name="Chapple C."/>
            <person name="McKernan K.J."/>
            <person name="McEwan P."/>
            <person name="Bosak S."/>
            <person name="Kellis M."/>
            <person name="Volff J.-N."/>
            <person name="Guigo R."/>
            <person name="Zody M.C."/>
            <person name="Mesirov J."/>
            <person name="Lindblad-Toh K."/>
            <person name="Birren B."/>
            <person name="Nusbaum C."/>
            <person name="Kahn D."/>
            <person name="Robinson-Rechavi M."/>
            <person name="Laudet V."/>
            <person name="Schachter V."/>
            <person name="Quetier F."/>
            <person name="Saurin W."/>
            <person name="Scarpelli C."/>
            <person name="Wincker P."/>
            <person name="Lander E.S."/>
            <person name="Weissenbach J."/>
            <person name="Roest Crollius H."/>
        </authorList>
    </citation>
    <scope>NUCLEOTIDE SEQUENCE [LARGE SCALE GENOMIC DNA]</scope>
</reference>
<dbReference type="Pfam" id="PF21633">
    <property type="entry name" value="MOV-10_Ig-like"/>
    <property type="match status" value="1"/>
</dbReference>
<comment type="similarity">
    <text evidence="2">Belongs to the DNA2/NAM7 helicase family. SDE3 subfamily.</text>
</comment>
<evidence type="ECO:0000313" key="19">
    <source>
        <dbReference type="EMBL" id="CAG11797.1"/>
    </source>
</evidence>
<dbReference type="GO" id="GO:0031047">
    <property type="term" value="P:regulatory ncRNA-mediated gene silencing"/>
    <property type="evidence" value="ECO:0007669"/>
    <property type="project" value="UniProtKB-KW"/>
</dbReference>
<keyword evidence="10" id="KW-0943">RNA-mediated gene silencing</keyword>
<dbReference type="PANTHER" id="PTHR45418:SF1">
    <property type="entry name" value="CANCER_TESTIS ANTIGEN 55"/>
    <property type="match status" value="1"/>
</dbReference>
<dbReference type="InterPro" id="IPR041679">
    <property type="entry name" value="DNA2/NAM7-like_C"/>
</dbReference>
<dbReference type="InterPro" id="IPR027417">
    <property type="entry name" value="P-loop_NTPase"/>
</dbReference>
<dbReference type="Pfam" id="PF13087">
    <property type="entry name" value="AAA_12"/>
    <property type="match status" value="1"/>
</dbReference>
<accession>Q4RII5</accession>
<dbReference type="GO" id="GO:0003723">
    <property type="term" value="F:RNA binding"/>
    <property type="evidence" value="ECO:0007669"/>
    <property type="project" value="UniProtKB-KW"/>
</dbReference>
<evidence type="ECO:0000256" key="10">
    <source>
        <dbReference type="ARBA" id="ARBA00023158"/>
    </source>
</evidence>
<organism evidence="19">
    <name type="scientific">Tetraodon nigroviridis</name>
    <name type="common">Spotted green pufferfish</name>
    <name type="synonym">Chelonodon nigroviridis</name>
    <dbReference type="NCBI Taxonomy" id="99883"/>
    <lineage>
        <taxon>Eukaryota</taxon>
        <taxon>Metazoa</taxon>
        <taxon>Chordata</taxon>
        <taxon>Craniata</taxon>
        <taxon>Vertebrata</taxon>
        <taxon>Euteleostomi</taxon>
        <taxon>Actinopterygii</taxon>
        <taxon>Neopterygii</taxon>
        <taxon>Teleostei</taxon>
        <taxon>Neoteleostei</taxon>
        <taxon>Acanthomorphata</taxon>
        <taxon>Eupercaria</taxon>
        <taxon>Tetraodontiformes</taxon>
        <taxon>Tetradontoidea</taxon>
        <taxon>Tetraodontidae</taxon>
        <taxon>Tetraodon</taxon>
    </lineage>
</organism>
<keyword evidence="5" id="KW-0547">Nucleotide-binding</keyword>
<reference evidence="19" key="2">
    <citation type="submission" date="2004-02" db="EMBL/GenBank/DDBJ databases">
        <authorList>
            <consortium name="Genoscope"/>
            <consortium name="Whitehead Institute Centre for Genome Research"/>
        </authorList>
    </citation>
    <scope>NUCLEOTIDE SEQUENCE</scope>
</reference>
<comment type="subcellular location">
    <subcellularLocation>
        <location evidence="1">Cytoplasm</location>
        <location evidence="1">P-body</location>
    </subcellularLocation>
</comment>
<evidence type="ECO:0000259" key="18">
    <source>
        <dbReference type="Pfam" id="PF21635"/>
    </source>
</evidence>
<keyword evidence="7" id="KW-0347">Helicase</keyword>
<dbReference type="Pfam" id="PF21632">
    <property type="entry name" value="MOV-10_N"/>
    <property type="match status" value="1"/>
</dbReference>
<dbReference type="Gene3D" id="3.40.50.300">
    <property type="entry name" value="P-loop containing nucleotide triphosphate hydrolases"/>
    <property type="match status" value="2"/>
</dbReference>
<feature type="domain" description="DNA2/NAM7 helicase helicase" evidence="13">
    <location>
        <begin position="612"/>
        <end position="687"/>
    </location>
</feature>
<keyword evidence="9" id="KW-0694">RNA-binding</keyword>
<evidence type="ECO:0000259" key="13">
    <source>
        <dbReference type="Pfam" id="PF13086"/>
    </source>
</evidence>
<gene>
    <name evidence="19" type="ORF">GSTENG00033870001</name>
</gene>
<dbReference type="KEGG" id="tng:GSTEN00033870G001"/>
<evidence type="ECO:0000256" key="11">
    <source>
        <dbReference type="ARBA" id="ARBA00047984"/>
    </source>
</evidence>
<feature type="domain" description="Helicase MOV-10 Ig-like" evidence="16">
    <location>
        <begin position="123"/>
        <end position="245"/>
    </location>
</feature>
<comment type="caution">
    <text evidence="19">The sequence shown here is derived from an EMBL/GenBank/DDBJ whole genome shotgun (WGS) entry which is preliminary data.</text>
</comment>
<dbReference type="CDD" id="cd18038">
    <property type="entry name" value="DEXXQc_Helz-like"/>
    <property type="match status" value="1"/>
</dbReference>